<accession>A0A2I0V7V1</accession>
<organism evidence="2 3">
    <name type="scientific">Dendrobium catenatum</name>
    <dbReference type="NCBI Taxonomy" id="906689"/>
    <lineage>
        <taxon>Eukaryota</taxon>
        <taxon>Viridiplantae</taxon>
        <taxon>Streptophyta</taxon>
        <taxon>Embryophyta</taxon>
        <taxon>Tracheophyta</taxon>
        <taxon>Spermatophyta</taxon>
        <taxon>Magnoliopsida</taxon>
        <taxon>Liliopsida</taxon>
        <taxon>Asparagales</taxon>
        <taxon>Orchidaceae</taxon>
        <taxon>Epidendroideae</taxon>
        <taxon>Malaxideae</taxon>
        <taxon>Dendrobiinae</taxon>
        <taxon>Dendrobium</taxon>
    </lineage>
</organism>
<evidence type="ECO:0000313" key="2">
    <source>
        <dbReference type="EMBL" id="PKU59494.1"/>
    </source>
</evidence>
<protein>
    <submittedName>
        <fullName evidence="2">Uncharacterized protein</fullName>
    </submittedName>
</protein>
<keyword evidence="3" id="KW-1185">Reference proteome</keyword>
<proteinExistence type="predicted"/>
<evidence type="ECO:0000313" key="3">
    <source>
        <dbReference type="Proteomes" id="UP000233837"/>
    </source>
</evidence>
<reference evidence="2 3" key="2">
    <citation type="journal article" date="2017" name="Nature">
        <title>The Apostasia genome and the evolution of orchids.</title>
        <authorList>
            <person name="Zhang G.Q."/>
            <person name="Liu K.W."/>
            <person name="Li Z."/>
            <person name="Lohaus R."/>
            <person name="Hsiao Y.Y."/>
            <person name="Niu S.C."/>
            <person name="Wang J.Y."/>
            <person name="Lin Y.C."/>
            <person name="Xu Q."/>
            <person name="Chen L.J."/>
            <person name="Yoshida K."/>
            <person name="Fujiwara S."/>
            <person name="Wang Z.W."/>
            <person name="Zhang Y.Q."/>
            <person name="Mitsuda N."/>
            <person name="Wang M."/>
            <person name="Liu G.H."/>
            <person name="Pecoraro L."/>
            <person name="Huang H.X."/>
            <person name="Xiao X.J."/>
            <person name="Lin M."/>
            <person name="Wu X.Y."/>
            <person name="Wu W.L."/>
            <person name="Chen Y.Y."/>
            <person name="Chang S.B."/>
            <person name="Sakamoto S."/>
            <person name="Ohme-Takagi M."/>
            <person name="Yagi M."/>
            <person name="Zeng S.J."/>
            <person name="Shen C.Y."/>
            <person name="Yeh C.M."/>
            <person name="Luo Y.B."/>
            <person name="Tsai W.C."/>
            <person name="Van de Peer Y."/>
            <person name="Liu Z.J."/>
        </authorList>
    </citation>
    <scope>NUCLEOTIDE SEQUENCE [LARGE SCALE GENOMIC DNA]</scope>
    <source>
        <tissue evidence="2">The whole plant</tissue>
    </source>
</reference>
<reference evidence="2 3" key="1">
    <citation type="journal article" date="2016" name="Sci. Rep.">
        <title>The Dendrobium catenatum Lindl. genome sequence provides insights into polysaccharide synthase, floral development and adaptive evolution.</title>
        <authorList>
            <person name="Zhang G.Q."/>
            <person name="Xu Q."/>
            <person name="Bian C."/>
            <person name="Tsai W.C."/>
            <person name="Yeh C.M."/>
            <person name="Liu K.W."/>
            <person name="Yoshida K."/>
            <person name="Zhang L.S."/>
            <person name="Chang S.B."/>
            <person name="Chen F."/>
            <person name="Shi Y."/>
            <person name="Su Y.Y."/>
            <person name="Zhang Y.Q."/>
            <person name="Chen L.J."/>
            <person name="Yin Y."/>
            <person name="Lin M."/>
            <person name="Huang H."/>
            <person name="Deng H."/>
            <person name="Wang Z.W."/>
            <person name="Zhu S.L."/>
            <person name="Zhao X."/>
            <person name="Deng C."/>
            <person name="Niu S.C."/>
            <person name="Huang J."/>
            <person name="Wang M."/>
            <person name="Liu G.H."/>
            <person name="Yang H.J."/>
            <person name="Xiao X.J."/>
            <person name="Hsiao Y.Y."/>
            <person name="Wu W.L."/>
            <person name="Chen Y.Y."/>
            <person name="Mitsuda N."/>
            <person name="Ohme-Takagi M."/>
            <person name="Luo Y.B."/>
            <person name="Van de Peer Y."/>
            <person name="Liu Z.J."/>
        </authorList>
    </citation>
    <scope>NUCLEOTIDE SEQUENCE [LARGE SCALE GENOMIC DNA]</scope>
    <source>
        <tissue evidence="2">The whole plant</tissue>
    </source>
</reference>
<sequence>MNDDMIKSETKKSVIKQEDLECLSRSKLDSNMQKLNDDKIKSERKRTPLKSLNYSTF</sequence>
<name>A0A2I0V7V1_9ASPA</name>
<feature type="region of interest" description="Disordered" evidence="1">
    <location>
        <begin position="31"/>
        <end position="57"/>
    </location>
</feature>
<evidence type="ECO:0000256" key="1">
    <source>
        <dbReference type="SAM" id="MobiDB-lite"/>
    </source>
</evidence>
<dbReference type="Proteomes" id="UP000233837">
    <property type="component" value="Unassembled WGS sequence"/>
</dbReference>
<dbReference type="AlphaFoldDB" id="A0A2I0V7V1"/>
<gene>
    <name evidence="2" type="ORF">MA16_Dca026134</name>
</gene>
<dbReference type="EMBL" id="KZ504111">
    <property type="protein sequence ID" value="PKU59494.1"/>
    <property type="molecule type" value="Genomic_DNA"/>
</dbReference>